<dbReference type="KEGG" id="ssub:CP968_19610"/>
<dbReference type="Pfam" id="PF00067">
    <property type="entry name" value="p450"/>
    <property type="match status" value="2"/>
</dbReference>
<evidence type="ECO:0000313" key="8">
    <source>
        <dbReference type="EMBL" id="QEU80218.1"/>
    </source>
</evidence>
<keyword evidence="3" id="KW-0479">Metal-binding</keyword>
<reference evidence="8 9" key="2">
    <citation type="submission" date="2017-09" db="EMBL/GenBank/DDBJ databases">
        <authorList>
            <person name="Lee N."/>
            <person name="Cho B.-K."/>
        </authorList>
    </citation>
    <scope>NUCLEOTIDE SEQUENCE [LARGE SCALE GENOMIC DNA]</scope>
    <source>
        <strain evidence="8 9">ATCC 27467</strain>
    </source>
</reference>
<dbReference type="FunFam" id="1.10.630.10:FF:000018">
    <property type="entry name" value="Cytochrome P450 monooxygenase"/>
    <property type="match status" value="1"/>
</dbReference>
<keyword evidence="6" id="KW-0503">Monooxygenase</keyword>
<dbReference type="Gene3D" id="1.10.630.10">
    <property type="entry name" value="Cytochrome P450"/>
    <property type="match status" value="1"/>
</dbReference>
<dbReference type="EMBL" id="CP023701">
    <property type="protein sequence ID" value="QEU80218.1"/>
    <property type="molecule type" value="Genomic_DNA"/>
</dbReference>
<gene>
    <name evidence="7" type="primary">cyp124</name>
    <name evidence="8" type="ORF">CP968_19610</name>
    <name evidence="7" type="ORF">GCM10010371_06080</name>
</gene>
<evidence type="ECO:0000256" key="2">
    <source>
        <dbReference type="ARBA" id="ARBA00022617"/>
    </source>
</evidence>
<dbReference type="GO" id="GO:0006707">
    <property type="term" value="P:cholesterol catabolic process"/>
    <property type="evidence" value="ECO:0007669"/>
    <property type="project" value="TreeGrafter"/>
</dbReference>
<dbReference type="PANTHER" id="PTHR46696:SF4">
    <property type="entry name" value="BIOTIN BIOSYNTHESIS CYTOCHROME P450"/>
    <property type="match status" value="1"/>
</dbReference>
<proteinExistence type="inferred from homology"/>
<dbReference type="PANTHER" id="PTHR46696">
    <property type="entry name" value="P450, PUTATIVE (EUROFUNG)-RELATED"/>
    <property type="match status" value="1"/>
</dbReference>
<dbReference type="InterPro" id="IPR036396">
    <property type="entry name" value="Cyt_P450_sf"/>
</dbReference>
<dbReference type="EMBL" id="BMVX01000002">
    <property type="protein sequence ID" value="GGZ49533.1"/>
    <property type="molecule type" value="Genomic_DNA"/>
</dbReference>
<evidence type="ECO:0000256" key="4">
    <source>
        <dbReference type="ARBA" id="ARBA00023002"/>
    </source>
</evidence>
<comment type="similarity">
    <text evidence="1">Belongs to the cytochrome P450 family.</text>
</comment>
<dbReference type="OrthoDB" id="5241086at2"/>
<dbReference type="SUPFAM" id="SSF48264">
    <property type="entry name" value="Cytochrome P450"/>
    <property type="match status" value="1"/>
</dbReference>
<dbReference type="Proteomes" id="UP000634660">
    <property type="component" value="Unassembled WGS sequence"/>
</dbReference>
<accession>A0A5P2UM57</accession>
<reference evidence="7" key="3">
    <citation type="submission" date="2020-09" db="EMBL/GenBank/DDBJ databases">
        <authorList>
            <person name="Sun Q."/>
            <person name="Ohkuma M."/>
        </authorList>
    </citation>
    <scope>NUCLEOTIDE SEQUENCE</scope>
    <source>
        <strain evidence="7">JCM 4834</strain>
    </source>
</reference>
<dbReference type="GO" id="GO:0008395">
    <property type="term" value="F:steroid hydroxylase activity"/>
    <property type="evidence" value="ECO:0007669"/>
    <property type="project" value="TreeGrafter"/>
</dbReference>
<keyword evidence="9" id="KW-1185">Reference proteome</keyword>
<dbReference type="GO" id="GO:0036199">
    <property type="term" value="F:cholest-4-en-3-one 26-monooxygenase activity"/>
    <property type="evidence" value="ECO:0007669"/>
    <property type="project" value="TreeGrafter"/>
</dbReference>
<dbReference type="GO" id="GO:0005506">
    <property type="term" value="F:iron ion binding"/>
    <property type="evidence" value="ECO:0007669"/>
    <property type="project" value="InterPro"/>
</dbReference>
<evidence type="ECO:0000256" key="1">
    <source>
        <dbReference type="ARBA" id="ARBA00010617"/>
    </source>
</evidence>
<dbReference type="InterPro" id="IPR001128">
    <property type="entry name" value="Cyt_P450"/>
</dbReference>
<dbReference type="AlphaFoldDB" id="A0A5P2UM57"/>
<keyword evidence="5" id="KW-0408">Iron</keyword>
<name>A0A5P2UM57_9ACTN</name>
<evidence type="ECO:0000256" key="3">
    <source>
        <dbReference type="ARBA" id="ARBA00022723"/>
    </source>
</evidence>
<dbReference type="RefSeq" id="WP_150519230.1">
    <property type="nucleotide sequence ID" value="NZ_BMVX01000002.1"/>
</dbReference>
<dbReference type="InterPro" id="IPR002397">
    <property type="entry name" value="Cyt_P450_B"/>
</dbReference>
<sequence>MTLPAPRPGGDDGPGRELAVPGFWQRPPAQRLAAFARLRALDAPVFVPEGAGHWALVRHAHVQEASRLPKVFASAPGVTTPEPARWVRALFGDSMVNLDGPDHARLRKIVQRAFTPRLLAAAEEDVHAVAARIVDDVLADRPDEFVSAVASRLPLEVICNMMGIPERHRAEIAARVNHASEHIGVDRTLASRLRMPGRGLRALARMQRMVAGIGRERRKNPTDDLISALVCANVDGQALGARQLGAFFSLLMVAGVETTRNAITHGLTLLTDHPDQRDLLLGDFGAHADGAVDEMIRHSTPIIQFRRTVVAEHVLGGHLFRPGDKVVLYYASANRDEAVFPDPDAFDITRSPNPHLGFGGGGPHFCLGAHLARVEMKALFGELLTRPVALRAVGLPDLAPSNFDNRVRSLRFAFERP</sequence>
<evidence type="ECO:0000313" key="9">
    <source>
        <dbReference type="Proteomes" id="UP000326831"/>
    </source>
</evidence>
<evidence type="ECO:0000313" key="7">
    <source>
        <dbReference type="EMBL" id="GGZ49533.1"/>
    </source>
</evidence>
<reference evidence="7" key="1">
    <citation type="journal article" date="2014" name="Int. J. Syst. Evol. Microbiol.">
        <title>Complete genome sequence of Corynebacterium casei LMG S-19264T (=DSM 44701T), isolated from a smear-ripened cheese.</title>
        <authorList>
            <consortium name="US DOE Joint Genome Institute (JGI-PGF)"/>
            <person name="Walter F."/>
            <person name="Albersmeier A."/>
            <person name="Kalinowski J."/>
            <person name="Ruckert C."/>
        </authorList>
    </citation>
    <scope>NUCLEOTIDE SEQUENCE</scope>
    <source>
        <strain evidence="7">JCM 4834</strain>
    </source>
</reference>
<evidence type="ECO:0000256" key="5">
    <source>
        <dbReference type="ARBA" id="ARBA00023004"/>
    </source>
</evidence>
<organism evidence="8 9">
    <name type="scientific">Streptomyces subrutilus</name>
    <dbReference type="NCBI Taxonomy" id="36818"/>
    <lineage>
        <taxon>Bacteria</taxon>
        <taxon>Bacillati</taxon>
        <taxon>Actinomycetota</taxon>
        <taxon>Actinomycetes</taxon>
        <taxon>Kitasatosporales</taxon>
        <taxon>Streptomycetaceae</taxon>
        <taxon>Streptomyces</taxon>
    </lineage>
</organism>
<protein>
    <submittedName>
        <fullName evidence="8">Cytochrome P450</fullName>
    </submittedName>
    <submittedName>
        <fullName evidence="7">Methyl-branched lipid omega-hydroxylase</fullName>
    </submittedName>
</protein>
<keyword evidence="2" id="KW-0349">Heme</keyword>
<dbReference type="Proteomes" id="UP000326831">
    <property type="component" value="Chromosome"/>
</dbReference>
<dbReference type="GO" id="GO:0020037">
    <property type="term" value="F:heme binding"/>
    <property type="evidence" value="ECO:0007669"/>
    <property type="project" value="InterPro"/>
</dbReference>
<evidence type="ECO:0000256" key="6">
    <source>
        <dbReference type="ARBA" id="ARBA00023033"/>
    </source>
</evidence>
<keyword evidence="4" id="KW-0560">Oxidoreductase</keyword>
<dbReference type="PRINTS" id="PR00359">
    <property type="entry name" value="BP450"/>
</dbReference>